<proteinExistence type="predicted"/>
<name>A0A0F8Z950_9ZZZZ</name>
<organism evidence="1">
    <name type="scientific">marine sediment metagenome</name>
    <dbReference type="NCBI Taxonomy" id="412755"/>
    <lineage>
        <taxon>unclassified sequences</taxon>
        <taxon>metagenomes</taxon>
        <taxon>ecological metagenomes</taxon>
    </lineage>
</organism>
<evidence type="ECO:0000313" key="1">
    <source>
        <dbReference type="EMBL" id="KKK82495.1"/>
    </source>
</evidence>
<gene>
    <name evidence="1" type="ORF">LCGC14_2802810</name>
</gene>
<dbReference type="AlphaFoldDB" id="A0A0F8Z950"/>
<comment type="caution">
    <text evidence="1">The sequence shown here is derived from an EMBL/GenBank/DDBJ whole genome shotgun (WGS) entry which is preliminary data.</text>
</comment>
<reference evidence="1" key="1">
    <citation type="journal article" date="2015" name="Nature">
        <title>Complex archaea that bridge the gap between prokaryotes and eukaryotes.</title>
        <authorList>
            <person name="Spang A."/>
            <person name="Saw J.H."/>
            <person name="Jorgensen S.L."/>
            <person name="Zaremba-Niedzwiedzka K."/>
            <person name="Martijn J."/>
            <person name="Lind A.E."/>
            <person name="van Eijk R."/>
            <person name="Schleper C."/>
            <person name="Guy L."/>
            <person name="Ettema T.J."/>
        </authorList>
    </citation>
    <scope>NUCLEOTIDE SEQUENCE</scope>
</reference>
<dbReference type="InterPro" id="IPR035069">
    <property type="entry name" value="TTHA1013/TTHA0281-like"/>
</dbReference>
<sequence length="62" mass="7001">MRRAISTKLRVFWGREDHEYVALVGVLPGVRGVGQTAEKALLELSINMQEYLDEVIEKGNTI</sequence>
<protein>
    <recommendedName>
        <fullName evidence="2">HicB-like antitoxin of toxin-antitoxin system domain-containing protein</fullName>
    </recommendedName>
</protein>
<dbReference type="EMBL" id="LAZR01052646">
    <property type="protein sequence ID" value="KKK82495.1"/>
    <property type="molecule type" value="Genomic_DNA"/>
</dbReference>
<evidence type="ECO:0008006" key="2">
    <source>
        <dbReference type="Google" id="ProtNLM"/>
    </source>
</evidence>
<accession>A0A0F8Z950</accession>
<dbReference type="SUPFAM" id="SSF143100">
    <property type="entry name" value="TTHA1013/TTHA0281-like"/>
    <property type="match status" value="1"/>
</dbReference>